<dbReference type="EMBL" id="CAJVPL010005840">
    <property type="protein sequence ID" value="CAG8660887.1"/>
    <property type="molecule type" value="Genomic_DNA"/>
</dbReference>
<accession>A0A9N9E143</accession>
<proteinExistence type="predicted"/>
<name>A0A9N9E143_9GLOM</name>
<sequence>MIFANDEIRNNTIRECQQQLHQLIQLPTEEHIISFSSTSFSSNNMFADIIFGTQRSSSLDELDYYLDFRWTPVALRNSDPLLWWRQQQTQFPTLSKLARKYLDIPATSVPSEHLFSDAGNHIIPQCSNLNPKLVSRMLFLKRNDDFVNMFSSSHLYKQKKKELN</sequence>
<evidence type="ECO:0000313" key="2">
    <source>
        <dbReference type="EMBL" id="CAG8660887.1"/>
    </source>
</evidence>
<dbReference type="PANTHER" id="PTHR47611">
    <property type="entry name" value="HAT DIMERISATION DOMAIN, C-TERMINAL"/>
    <property type="match status" value="1"/>
</dbReference>
<dbReference type="InterPro" id="IPR012337">
    <property type="entry name" value="RNaseH-like_sf"/>
</dbReference>
<comment type="caution">
    <text evidence="2">The sequence shown here is derived from an EMBL/GenBank/DDBJ whole genome shotgun (WGS) entry which is preliminary data.</text>
</comment>
<protein>
    <submittedName>
        <fullName evidence="2">13457_t:CDS:1</fullName>
    </submittedName>
</protein>
<evidence type="ECO:0000313" key="3">
    <source>
        <dbReference type="Proteomes" id="UP000789831"/>
    </source>
</evidence>
<dbReference type="SUPFAM" id="SSF53098">
    <property type="entry name" value="Ribonuclease H-like"/>
    <property type="match status" value="1"/>
</dbReference>
<dbReference type="Pfam" id="PF05699">
    <property type="entry name" value="Dimer_Tnp_hAT"/>
    <property type="match status" value="1"/>
</dbReference>
<evidence type="ECO:0000259" key="1">
    <source>
        <dbReference type="Pfam" id="PF05699"/>
    </source>
</evidence>
<reference evidence="2" key="1">
    <citation type="submission" date="2021-06" db="EMBL/GenBank/DDBJ databases">
        <authorList>
            <person name="Kallberg Y."/>
            <person name="Tangrot J."/>
            <person name="Rosling A."/>
        </authorList>
    </citation>
    <scope>NUCLEOTIDE SEQUENCE</scope>
    <source>
        <strain evidence="2">MT106</strain>
    </source>
</reference>
<dbReference type="OrthoDB" id="2409584at2759"/>
<dbReference type="PANTHER" id="PTHR47611:SF3">
    <property type="entry name" value="HAT C-TERMINAL DIMERISATION DOMAIN-CONTAINING PROTEIN"/>
    <property type="match status" value="1"/>
</dbReference>
<gene>
    <name evidence="2" type="ORF">AGERDE_LOCUS11807</name>
</gene>
<feature type="domain" description="HAT C-terminal dimerisation" evidence="1">
    <location>
        <begin position="62"/>
        <end position="143"/>
    </location>
</feature>
<dbReference type="Proteomes" id="UP000789831">
    <property type="component" value="Unassembled WGS sequence"/>
</dbReference>
<keyword evidence="3" id="KW-1185">Reference proteome</keyword>
<organism evidence="2 3">
    <name type="scientific">Ambispora gerdemannii</name>
    <dbReference type="NCBI Taxonomy" id="144530"/>
    <lineage>
        <taxon>Eukaryota</taxon>
        <taxon>Fungi</taxon>
        <taxon>Fungi incertae sedis</taxon>
        <taxon>Mucoromycota</taxon>
        <taxon>Glomeromycotina</taxon>
        <taxon>Glomeromycetes</taxon>
        <taxon>Archaeosporales</taxon>
        <taxon>Ambisporaceae</taxon>
        <taxon>Ambispora</taxon>
    </lineage>
</organism>
<dbReference type="GO" id="GO:0046983">
    <property type="term" value="F:protein dimerization activity"/>
    <property type="evidence" value="ECO:0007669"/>
    <property type="project" value="InterPro"/>
</dbReference>
<dbReference type="InterPro" id="IPR008906">
    <property type="entry name" value="HATC_C_dom"/>
</dbReference>
<dbReference type="AlphaFoldDB" id="A0A9N9E143"/>